<feature type="compositionally biased region" description="Basic and acidic residues" evidence="1">
    <location>
        <begin position="417"/>
        <end position="435"/>
    </location>
</feature>
<sequence length="901" mass="96025">MTLSKLPLAVSASAGLVVALVAATGAQGRDVHIATTSFPRDVTNPKDDNVFQYLSPQLTHQALIGIIYISFWLGATGWDIVSTMTFDLRVVRETRYKSFFSVVNSLAYLISRYFTFIWLLRSLLDAISAIDDCHSHYEVSAVLYGFVVVSTYIVFALRTANVWQMKPVIVIPLFAVVAGICGTSVALGHDMQVTRIGTSPFCSYILRGVPSYVLLCLCGFFDLLNFTFLGLKLSKSGFKGMVRCMLPQNRPNYDHAEIRQMLLQRTGVFTLVQLGLLTSIAVLYAVFPDQQATYKLMQVGAFHSITSNMNASIFRKAWRLTREQSPANINVPPAYQSSWPNSPGLGITPGGPSAGYDMSSASSVRRFSREKAMAQKAQDWSTAYVEGELVTDNVDKEKTSLGLPTHQGDTTLGAGLDDNRRSASEGEGHGTDGIRFDTVLSQTSRGGALGEPRNGIATEAINPRGPLSRLPSHHNPDSVQSPRRPSSGTTKTMTIDRSEAGPQTRPGSSSTSLVTRALGRSGPGRELRVSTSDGLGASSKSGKEVDLRGIRPHTTPSPRVVFGPVQVLTPSPGSPRNIARLQQEGPLLPPLSAALAQLLEPATQGSHRGDSFDVAGRSASGVVDQVSPRSGQLERDQDSGDAPHRPAVTASASLKAGSPMPPELAGIARNVNVDGNAGRAAPGTTSPISPSRPKTAGQAPVRSPTALSRPSTAPGQDHRYSGLDTANRFAASTATGSWRRQPFSLAPPSTAFPDLQRAFADTIQSDELRMEIGGSSTDDGRPRTSRGGPVAPFGSREPGGSGTWYSRRPSLPIIPSREPPTDVELLAAAARAASAQGPLSPTENRILTAQMVRQPSSAIEEAYRELEEVAGRPSLSASSEASASTTTTLSSNLNASHHTQS</sequence>
<keyword evidence="5" id="KW-1185">Reference proteome</keyword>
<dbReference type="STRING" id="1684307.A0A316U2Z2"/>
<accession>A0A316U2Z2</accession>
<dbReference type="EMBL" id="KZ819330">
    <property type="protein sequence ID" value="PWN19689.1"/>
    <property type="molecule type" value="Genomic_DNA"/>
</dbReference>
<feature type="region of interest" description="Disordered" evidence="1">
    <location>
        <begin position="603"/>
        <end position="722"/>
    </location>
</feature>
<feature type="region of interest" description="Disordered" evidence="1">
    <location>
        <begin position="772"/>
        <end position="808"/>
    </location>
</feature>
<dbReference type="Proteomes" id="UP000245942">
    <property type="component" value="Unassembled WGS sequence"/>
</dbReference>
<protein>
    <submittedName>
        <fullName evidence="4">Uncharacterized protein</fullName>
    </submittedName>
</protein>
<feature type="transmembrane region" description="Helical" evidence="2">
    <location>
        <begin position="58"/>
        <end position="78"/>
    </location>
</feature>
<evidence type="ECO:0000256" key="3">
    <source>
        <dbReference type="SAM" id="SignalP"/>
    </source>
</evidence>
<feature type="compositionally biased region" description="Polar residues" evidence="1">
    <location>
        <begin position="705"/>
        <end position="714"/>
    </location>
</feature>
<feature type="region of interest" description="Disordered" evidence="1">
    <location>
        <begin position="398"/>
        <end position="565"/>
    </location>
</feature>
<dbReference type="RefSeq" id="XP_025346849.1">
    <property type="nucleotide sequence ID" value="XM_025494412.1"/>
</dbReference>
<organism evidence="4 5">
    <name type="scientific">Pseudomicrostroma glucosiphilum</name>
    <dbReference type="NCBI Taxonomy" id="1684307"/>
    <lineage>
        <taxon>Eukaryota</taxon>
        <taxon>Fungi</taxon>
        <taxon>Dikarya</taxon>
        <taxon>Basidiomycota</taxon>
        <taxon>Ustilaginomycotina</taxon>
        <taxon>Exobasidiomycetes</taxon>
        <taxon>Microstromatales</taxon>
        <taxon>Microstromatales incertae sedis</taxon>
        <taxon>Pseudomicrostroma</taxon>
    </lineage>
</organism>
<dbReference type="OrthoDB" id="3038990at2759"/>
<keyword evidence="2" id="KW-0472">Membrane</keyword>
<feature type="transmembrane region" description="Helical" evidence="2">
    <location>
        <begin position="139"/>
        <end position="157"/>
    </location>
</feature>
<proteinExistence type="predicted"/>
<feature type="transmembrane region" description="Helical" evidence="2">
    <location>
        <begin position="99"/>
        <end position="119"/>
    </location>
</feature>
<gene>
    <name evidence="4" type="ORF">BCV69DRAFT_299999</name>
</gene>
<name>A0A316U2Z2_9BASI</name>
<dbReference type="AlphaFoldDB" id="A0A316U2Z2"/>
<feature type="signal peptide" evidence="3">
    <location>
        <begin position="1"/>
        <end position="28"/>
    </location>
</feature>
<feature type="transmembrane region" description="Helical" evidence="2">
    <location>
        <begin position="169"/>
        <end position="189"/>
    </location>
</feature>
<evidence type="ECO:0000313" key="5">
    <source>
        <dbReference type="Proteomes" id="UP000245942"/>
    </source>
</evidence>
<keyword evidence="2" id="KW-1133">Transmembrane helix</keyword>
<feature type="compositionally biased region" description="Polar residues" evidence="1">
    <location>
        <begin position="505"/>
        <end position="514"/>
    </location>
</feature>
<feature type="region of interest" description="Disordered" evidence="1">
    <location>
        <begin position="732"/>
        <end position="751"/>
    </location>
</feature>
<evidence type="ECO:0000256" key="1">
    <source>
        <dbReference type="SAM" id="MobiDB-lite"/>
    </source>
</evidence>
<feature type="compositionally biased region" description="Polar residues" evidence="1">
    <location>
        <begin position="477"/>
        <end position="493"/>
    </location>
</feature>
<feature type="transmembrane region" description="Helical" evidence="2">
    <location>
        <begin position="268"/>
        <end position="287"/>
    </location>
</feature>
<feature type="chain" id="PRO_5016247878" evidence="3">
    <location>
        <begin position="29"/>
        <end position="901"/>
    </location>
</feature>
<evidence type="ECO:0000256" key="2">
    <source>
        <dbReference type="SAM" id="Phobius"/>
    </source>
</evidence>
<feature type="region of interest" description="Disordered" evidence="1">
    <location>
        <begin position="868"/>
        <end position="901"/>
    </location>
</feature>
<keyword evidence="3" id="KW-0732">Signal</keyword>
<reference evidence="4 5" key="1">
    <citation type="journal article" date="2018" name="Mol. Biol. Evol.">
        <title>Broad Genomic Sampling Reveals a Smut Pathogenic Ancestry of the Fungal Clade Ustilaginomycotina.</title>
        <authorList>
            <person name="Kijpornyongpan T."/>
            <person name="Mondo S.J."/>
            <person name="Barry K."/>
            <person name="Sandor L."/>
            <person name="Lee J."/>
            <person name="Lipzen A."/>
            <person name="Pangilinan J."/>
            <person name="LaButti K."/>
            <person name="Hainaut M."/>
            <person name="Henrissat B."/>
            <person name="Grigoriev I.V."/>
            <person name="Spatafora J.W."/>
            <person name="Aime M.C."/>
        </authorList>
    </citation>
    <scope>NUCLEOTIDE SEQUENCE [LARGE SCALE GENOMIC DNA]</scope>
    <source>
        <strain evidence="4 5">MCA 4718</strain>
    </source>
</reference>
<feature type="compositionally biased region" description="Low complexity" evidence="1">
    <location>
        <begin position="874"/>
        <end position="901"/>
    </location>
</feature>
<keyword evidence="2" id="KW-0812">Transmembrane</keyword>
<dbReference type="GeneID" id="37016146"/>
<feature type="transmembrane region" description="Helical" evidence="2">
    <location>
        <begin position="209"/>
        <end position="231"/>
    </location>
</feature>
<feature type="compositionally biased region" description="Basic and acidic residues" evidence="1">
    <location>
        <begin position="632"/>
        <end position="644"/>
    </location>
</feature>
<evidence type="ECO:0000313" key="4">
    <source>
        <dbReference type="EMBL" id="PWN19689.1"/>
    </source>
</evidence>